<evidence type="ECO:0000313" key="4">
    <source>
        <dbReference type="EMBL" id="CEM35285.1"/>
    </source>
</evidence>
<evidence type="ECO:0000256" key="3">
    <source>
        <dbReference type="SAM" id="MobiDB-lite"/>
    </source>
</evidence>
<accession>A0A0G4GWC9</accession>
<dbReference type="STRING" id="1169540.A0A0G4GWC9"/>
<dbReference type="InterPro" id="IPR039663">
    <property type="entry name" value="AIP/AIPL1/TTC9"/>
</dbReference>
<feature type="region of interest" description="Disordered" evidence="3">
    <location>
        <begin position="374"/>
        <end position="414"/>
    </location>
</feature>
<evidence type="ECO:0000256" key="2">
    <source>
        <dbReference type="ARBA" id="ARBA00022803"/>
    </source>
</evidence>
<name>A0A0G4GWC9_VITBC</name>
<dbReference type="VEuPathDB" id="CryptoDB:Vbra_18884"/>
<keyword evidence="5" id="KW-1185">Reference proteome</keyword>
<evidence type="ECO:0000256" key="1">
    <source>
        <dbReference type="ARBA" id="ARBA00022737"/>
    </source>
</evidence>
<feature type="compositionally biased region" description="Acidic residues" evidence="3">
    <location>
        <begin position="572"/>
        <end position="582"/>
    </location>
</feature>
<dbReference type="InterPro" id="IPR019734">
    <property type="entry name" value="TPR_rpt"/>
</dbReference>
<keyword evidence="2" id="KW-0802">TPR repeat</keyword>
<evidence type="ECO:0000313" key="5">
    <source>
        <dbReference type="Proteomes" id="UP000041254"/>
    </source>
</evidence>
<dbReference type="Proteomes" id="UP000041254">
    <property type="component" value="Unassembled WGS sequence"/>
</dbReference>
<reference evidence="4 5" key="1">
    <citation type="submission" date="2014-11" db="EMBL/GenBank/DDBJ databases">
        <authorList>
            <person name="Zhu J."/>
            <person name="Qi W."/>
            <person name="Song R."/>
        </authorList>
    </citation>
    <scope>NUCLEOTIDE SEQUENCE [LARGE SCALE GENOMIC DNA]</scope>
</reference>
<dbReference type="InterPro" id="IPR011990">
    <property type="entry name" value="TPR-like_helical_dom_sf"/>
</dbReference>
<dbReference type="OrthoDB" id="245563at2759"/>
<dbReference type="InParanoid" id="A0A0G4GWC9"/>
<protein>
    <submittedName>
        <fullName evidence="4">Uncharacterized protein</fullName>
    </submittedName>
</protein>
<dbReference type="SMART" id="SM00028">
    <property type="entry name" value="TPR"/>
    <property type="match status" value="2"/>
</dbReference>
<sequence>MGNDVTVPSSRQALPPARENEAIDFIHSLGRDAIHTLEDIGILRCTAAFLSQIDFSAAVLRNRLGRCLAAKQLHGIIAFDSQLETKLVLKAIWLMDTQQWTEVANALRFAGQRGLCQLPITLAVADMQRHDSKQAYLADAGVIALWKMVGRHVNFGGHYGRFELFDQPGGGVRAIKDEPGFELDINPPLPPAHPYHTHTINGNPPVTCRIREQGGSWTAGAEVITDASASAFVMRVILPPPVANWGVTPWVYVDRHAHDGVLDGLLNHSPHQPPNGCTAVVASRVDSSHPPLEYRTLLLTPFDRPFVAWIDLCIFPNNTQNKTNIVTVSVVTNEPPVGDASAAFKDRRPATASLVGGPLGSTIADMVVNQQEKVADEDMDGDSEEDDGDSDIDGDSEQDELNEIDGEGEGAPAIGTTDEAKQRLDEAEACKHQGNISFKSRESACYLELKDYAMTIRRCTEVLAVDPHLVKALYRRARAHLECKGFGEAKRDVIMALDIAPNDTELSKLLREVKKIQADEEAKERRKLKAFFEADAKRSAHSEAAAAPPRPSVQHDDDDDGEPMVEFTNTDVDGELGNEWDDSPPVAAAAAAAADDGRRRDSGGVKWGWRRTATTKWRR</sequence>
<keyword evidence="1" id="KW-0677">Repeat</keyword>
<dbReference type="SUPFAM" id="SSF48452">
    <property type="entry name" value="TPR-like"/>
    <property type="match status" value="1"/>
</dbReference>
<dbReference type="PANTHER" id="PTHR11242:SF0">
    <property type="entry name" value="TPR_REGION DOMAIN-CONTAINING PROTEIN"/>
    <property type="match status" value="1"/>
</dbReference>
<dbReference type="Gene3D" id="1.25.40.10">
    <property type="entry name" value="Tetratricopeptide repeat domain"/>
    <property type="match status" value="1"/>
</dbReference>
<feature type="compositionally biased region" description="Acidic residues" evidence="3">
    <location>
        <begin position="375"/>
        <end position="408"/>
    </location>
</feature>
<feature type="region of interest" description="Disordered" evidence="3">
    <location>
        <begin position="539"/>
        <end position="619"/>
    </location>
</feature>
<dbReference type="EMBL" id="CDMY01000850">
    <property type="protein sequence ID" value="CEM35285.1"/>
    <property type="molecule type" value="Genomic_DNA"/>
</dbReference>
<gene>
    <name evidence="4" type="ORF">Vbra_18884</name>
</gene>
<organism evidence="4 5">
    <name type="scientific">Vitrella brassicaformis (strain CCMP3155)</name>
    <dbReference type="NCBI Taxonomy" id="1169540"/>
    <lineage>
        <taxon>Eukaryota</taxon>
        <taxon>Sar</taxon>
        <taxon>Alveolata</taxon>
        <taxon>Colpodellida</taxon>
        <taxon>Vitrellaceae</taxon>
        <taxon>Vitrella</taxon>
    </lineage>
</organism>
<proteinExistence type="predicted"/>
<dbReference type="AlphaFoldDB" id="A0A0G4GWC9"/>
<dbReference type="PhylomeDB" id="A0A0G4GWC9"/>
<dbReference type="PANTHER" id="PTHR11242">
    <property type="entry name" value="ARYL HYDROCARBON RECEPTOR INTERACTING PROTEIN RELATED"/>
    <property type="match status" value="1"/>
</dbReference>